<evidence type="ECO:0000256" key="1">
    <source>
        <dbReference type="SAM" id="Phobius"/>
    </source>
</evidence>
<organism evidence="2 3">
    <name type="scientific">Sabulicella glaciei</name>
    <dbReference type="NCBI Taxonomy" id="2984948"/>
    <lineage>
        <taxon>Bacteria</taxon>
        <taxon>Pseudomonadati</taxon>
        <taxon>Pseudomonadota</taxon>
        <taxon>Alphaproteobacteria</taxon>
        <taxon>Acetobacterales</taxon>
        <taxon>Acetobacteraceae</taxon>
        <taxon>Sabulicella</taxon>
    </lineage>
</organism>
<keyword evidence="1" id="KW-0472">Membrane</keyword>
<reference evidence="2 3" key="1">
    <citation type="submission" date="2022-10" db="EMBL/GenBank/DDBJ databases">
        <title>Roseococcus glaciei nov., sp. nov., isolated from glacier.</title>
        <authorList>
            <person name="Liu Q."/>
            <person name="Xin Y.-H."/>
        </authorList>
    </citation>
    <scope>NUCLEOTIDE SEQUENCE [LARGE SCALE GENOMIC DNA]</scope>
    <source>
        <strain evidence="2 3">MDT2-1-1</strain>
    </source>
</reference>
<protein>
    <submittedName>
        <fullName evidence="2">AzlD domain-containing protein</fullName>
    </submittedName>
</protein>
<dbReference type="Pfam" id="PF05437">
    <property type="entry name" value="AzlD"/>
    <property type="match status" value="1"/>
</dbReference>
<comment type="caution">
    <text evidence="2">The sequence shown here is derived from an EMBL/GenBank/DDBJ whole genome shotgun (WGS) entry which is preliminary data.</text>
</comment>
<proteinExistence type="predicted"/>
<dbReference type="EMBL" id="JAPFQI010000006">
    <property type="protein sequence ID" value="MCW8086010.1"/>
    <property type="molecule type" value="Genomic_DNA"/>
</dbReference>
<evidence type="ECO:0000313" key="3">
    <source>
        <dbReference type="Proteomes" id="UP001526430"/>
    </source>
</evidence>
<keyword evidence="1" id="KW-1133">Transmembrane helix</keyword>
<accession>A0ABT3NV26</accession>
<evidence type="ECO:0000313" key="2">
    <source>
        <dbReference type="EMBL" id="MCW8086010.1"/>
    </source>
</evidence>
<gene>
    <name evidence="2" type="ORF">OF850_10260</name>
</gene>
<sequence length="99" mass="9857">MTELLLLIGACAALRAAGLAVAGRMGPEHPFIRWASSVAMATLAAFVASALLLPSGALATLPLAARLGGMGAAVAVLFWRGGLLLPVLVGLGVAVLLNL</sequence>
<feature type="transmembrane region" description="Helical" evidence="1">
    <location>
        <begin position="38"/>
        <end position="65"/>
    </location>
</feature>
<name>A0ABT3NV26_9PROT</name>
<feature type="transmembrane region" description="Helical" evidence="1">
    <location>
        <begin position="77"/>
        <end position="97"/>
    </location>
</feature>
<keyword evidence="1" id="KW-0812">Transmembrane</keyword>
<keyword evidence="3" id="KW-1185">Reference proteome</keyword>
<dbReference type="RefSeq" id="WP_301589976.1">
    <property type="nucleotide sequence ID" value="NZ_JAPFQI010000006.1"/>
</dbReference>
<dbReference type="Proteomes" id="UP001526430">
    <property type="component" value="Unassembled WGS sequence"/>
</dbReference>
<dbReference type="InterPro" id="IPR008407">
    <property type="entry name" value="Brnchd-chn_aa_trnsp_AzlD"/>
</dbReference>